<evidence type="ECO:0000313" key="2">
    <source>
        <dbReference type="Proteomes" id="UP001215280"/>
    </source>
</evidence>
<dbReference type="Proteomes" id="UP001215280">
    <property type="component" value="Unassembled WGS sequence"/>
</dbReference>
<accession>A0AAD7IAI1</accession>
<dbReference type="AlphaFoldDB" id="A0AAD7IAI1"/>
<comment type="caution">
    <text evidence="1">The sequence shown here is derived from an EMBL/GenBank/DDBJ whole genome shotgun (WGS) entry which is preliminary data.</text>
</comment>
<name>A0AAD7IAI1_9AGAR</name>
<protein>
    <submittedName>
        <fullName evidence="1">Uncharacterized protein</fullName>
    </submittedName>
</protein>
<reference evidence="1" key="1">
    <citation type="submission" date="2023-03" db="EMBL/GenBank/DDBJ databases">
        <title>Massive genome expansion in bonnet fungi (Mycena s.s.) driven by repeated elements and novel gene families across ecological guilds.</title>
        <authorList>
            <consortium name="Lawrence Berkeley National Laboratory"/>
            <person name="Harder C.B."/>
            <person name="Miyauchi S."/>
            <person name="Viragh M."/>
            <person name="Kuo A."/>
            <person name="Thoen E."/>
            <person name="Andreopoulos B."/>
            <person name="Lu D."/>
            <person name="Skrede I."/>
            <person name="Drula E."/>
            <person name="Henrissat B."/>
            <person name="Morin E."/>
            <person name="Kohler A."/>
            <person name="Barry K."/>
            <person name="LaButti K."/>
            <person name="Morin E."/>
            <person name="Salamov A."/>
            <person name="Lipzen A."/>
            <person name="Mereny Z."/>
            <person name="Hegedus B."/>
            <person name="Baldrian P."/>
            <person name="Stursova M."/>
            <person name="Weitz H."/>
            <person name="Taylor A."/>
            <person name="Grigoriev I.V."/>
            <person name="Nagy L.G."/>
            <person name="Martin F."/>
            <person name="Kauserud H."/>
        </authorList>
    </citation>
    <scope>NUCLEOTIDE SEQUENCE</scope>
    <source>
        <strain evidence="1">CBHHK188m</strain>
    </source>
</reference>
<organism evidence="1 2">
    <name type="scientific">Mycena maculata</name>
    <dbReference type="NCBI Taxonomy" id="230809"/>
    <lineage>
        <taxon>Eukaryota</taxon>
        <taxon>Fungi</taxon>
        <taxon>Dikarya</taxon>
        <taxon>Basidiomycota</taxon>
        <taxon>Agaricomycotina</taxon>
        <taxon>Agaricomycetes</taxon>
        <taxon>Agaricomycetidae</taxon>
        <taxon>Agaricales</taxon>
        <taxon>Marasmiineae</taxon>
        <taxon>Mycenaceae</taxon>
        <taxon>Mycena</taxon>
    </lineage>
</organism>
<keyword evidence="2" id="KW-1185">Reference proteome</keyword>
<dbReference type="EMBL" id="JARJLG010000142">
    <property type="protein sequence ID" value="KAJ7737610.1"/>
    <property type="molecule type" value="Genomic_DNA"/>
</dbReference>
<proteinExistence type="predicted"/>
<evidence type="ECO:0000313" key="1">
    <source>
        <dbReference type="EMBL" id="KAJ7737610.1"/>
    </source>
</evidence>
<gene>
    <name evidence="1" type="ORF">DFH07DRAFT_752995</name>
</gene>
<sequence length="121" mass="13591">MGKTTGRAGEVCHSNHAKVDNISYEGETSWGKRRAEDRSLHAISADGSYTFMDYRSQGQTLPFIFVDIKTLPTGGLSLFNLYVVLSRSSGQEMIRLLQNFDGKMFQKGHEPTWQKTTVSKI</sequence>